<evidence type="ECO:0000313" key="2">
    <source>
        <dbReference type="Proteomes" id="UP000008207"/>
    </source>
</evidence>
<accession>B8IHQ3</accession>
<name>B8IHQ3_METNO</name>
<dbReference type="eggNOG" id="ENOG503125T">
    <property type="taxonomic scope" value="Bacteria"/>
</dbReference>
<dbReference type="Proteomes" id="UP000008207">
    <property type="component" value="Chromosome"/>
</dbReference>
<dbReference type="HOGENOM" id="CLU_1720198_0_0_5"/>
<dbReference type="KEGG" id="mno:Mnod_6974"/>
<proteinExistence type="predicted"/>
<dbReference type="STRING" id="460265.Mnod_6974"/>
<dbReference type="AlphaFoldDB" id="B8IHQ3"/>
<sequence>MRALPITITANDSGHFNLTVGHGENTQHATGLAWDELLGMVGVLTHPEIRSAPYGISKVRAVGAPEPDAPAPCVPRHQEPAPPPLPEPMAVIRIPLDQANQLSSGMADLLCWLGGFRAALHNDALDRLPMGIDQTREARRLIRAAISDATGDDFAELPF</sequence>
<dbReference type="RefSeq" id="WP_015933279.1">
    <property type="nucleotide sequence ID" value="NC_011894.1"/>
</dbReference>
<protein>
    <submittedName>
        <fullName evidence="1">Uncharacterized protein</fullName>
    </submittedName>
</protein>
<gene>
    <name evidence="1" type="ordered locus">Mnod_6974</name>
</gene>
<dbReference type="OrthoDB" id="8005843at2"/>
<organism evidence="1 2">
    <name type="scientific">Methylobacterium nodulans (strain LMG 21967 / CNCM I-2342 / ORS 2060)</name>
    <dbReference type="NCBI Taxonomy" id="460265"/>
    <lineage>
        <taxon>Bacteria</taxon>
        <taxon>Pseudomonadati</taxon>
        <taxon>Pseudomonadota</taxon>
        <taxon>Alphaproteobacteria</taxon>
        <taxon>Hyphomicrobiales</taxon>
        <taxon>Methylobacteriaceae</taxon>
        <taxon>Methylobacterium</taxon>
    </lineage>
</organism>
<dbReference type="EMBL" id="CP001349">
    <property type="protein sequence ID" value="ACL61716.1"/>
    <property type="molecule type" value="Genomic_DNA"/>
</dbReference>
<evidence type="ECO:0000313" key="1">
    <source>
        <dbReference type="EMBL" id="ACL61716.1"/>
    </source>
</evidence>
<keyword evidence="2" id="KW-1185">Reference proteome</keyword>
<reference evidence="1 2" key="1">
    <citation type="submission" date="2009-01" db="EMBL/GenBank/DDBJ databases">
        <title>Complete sequence of chromosome of Methylobacterium nodulans ORS 2060.</title>
        <authorList>
            <consortium name="US DOE Joint Genome Institute"/>
            <person name="Lucas S."/>
            <person name="Copeland A."/>
            <person name="Lapidus A."/>
            <person name="Glavina del Rio T."/>
            <person name="Dalin E."/>
            <person name="Tice H."/>
            <person name="Bruce D."/>
            <person name="Goodwin L."/>
            <person name="Pitluck S."/>
            <person name="Sims D."/>
            <person name="Brettin T."/>
            <person name="Detter J.C."/>
            <person name="Han C."/>
            <person name="Larimer F."/>
            <person name="Land M."/>
            <person name="Hauser L."/>
            <person name="Kyrpides N."/>
            <person name="Ivanova N."/>
            <person name="Marx C.J."/>
            <person name="Richardson P."/>
        </authorList>
    </citation>
    <scope>NUCLEOTIDE SEQUENCE [LARGE SCALE GENOMIC DNA]</scope>
    <source>
        <strain evidence="2">LMG 21967 / CNCM I-2342 / ORS 2060</strain>
    </source>
</reference>